<feature type="transmembrane region" description="Helical" evidence="9">
    <location>
        <begin position="470"/>
        <end position="490"/>
    </location>
</feature>
<dbReference type="GO" id="GO:0022857">
    <property type="term" value="F:transmembrane transporter activity"/>
    <property type="evidence" value="ECO:0007669"/>
    <property type="project" value="InterPro"/>
</dbReference>
<dbReference type="PANTHER" id="PTHR30047">
    <property type="entry name" value="HIGH-AFFINITY CHOLINE TRANSPORT PROTEIN-RELATED"/>
    <property type="match status" value="1"/>
</dbReference>
<protein>
    <submittedName>
        <fullName evidence="10">Choline transporter</fullName>
    </submittedName>
</protein>
<organism evidence="10 11">
    <name type="scientific">Rothia aerolata</name>
    <dbReference type="NCBI Taxonomy" id="1812262"/>
    <lineage>
        <taxon>Bacteria</taxon>
        <taxon>Bacillati</taxon>
        <taxon>Actinomycetota</taxon>
        <taxon>Actinomycetes</taxon>
        <taxon>Micrococcales</taxon>
        <taxon>Micrococcaceae</taxon>
        <taxon>Rothia</taxon>
    </lineage>
</organism>
<evidence type="ECO:0000313" key="10">
    <source>
        <dbReference type="EMBL" id="GGH59949.1"/>
    </source>
</evidence>
<evidence type="ECO:0000256" key="4">
    <source>
        <dbReference type="ARBA" id="ARBA00022475"/>
    </source>
</evidence>
<dbReference type="EMBL" id="BMDC01000001">
    <property type="protein sequence ID" value="GGH59949.1"/>
    <property type="molecule type" value="Genomic_DNA"/>
</dbReference>
<evidence type="ECO:0000256" key="7">
    <source>
        <dbReference type="ARBA" id="ARBA00023136"/>
    </source>
</evidence>
<feature type="transmembrane region" description="Helical" evidence="9">
    <location>
        <begin position="75"/>
        <end position="94"/>
    </location>
</feature>
<dbReference type="Pfam" id="PF02028">
    <property type="entry name" value="BCCT"/>
    <property type="match status" value="1"/>
</dbReference>
<dbReference type="RefSeq" id="WP_188358977.1">
    <property type="nucleotide sequence ID" value="NZ_BMDC01000001.1"/>
</dbReference>
<comment type="caution">
    <text evidence="10">The sequence shown here is derived from an EMBL/GenBank/DDBJ whole genome shotgun (WGS) entry which is preliminary data.</text>
</comment>
<feature type="transmembrane region" description="Helical" evidence="9">
    <location>
        <begin position="345"/>
        <end position="363"/>
    </location>
</feature>
<sequence>MATSQAAPPEDAPDLRKGDVSTETKVNMRMGKLSPRVFWPAAIIMAIFIALTLIFPNQSKAIIDALQADVIKYFGWYYVALVGALVIFALYVGFSRMGDIKIGDDDDEPQYSFMTWFAFLFAAGMGIGLVFYGATEPLTHFASPRPGVETGTTERIAQAAMSQSFLHWGFHPWAIYVIVGLAIAYATHRLKLPLSIRYSLKPFLGDRVKGAWGDVIDIIALVGTLFGVITSLGLGAMQIAAGMGYINIPADGMGWLIGIIIVLLGVTMVSVVTGLEKGMKILSNGNLILAAIVCLFVLFAGPTLFIFREFISSIGAYLQNIVSMTFETLALYGDEGEKFQSAWTTFYWGWWISWSPFVGMFIARVSRGRTVREFVTGVLLVPALTSFFWFSVLGGTALHQQIFEGLGLVGEDGTVSAESALFEMFGNLPGGFALSVGAVLLITIFFVTSADSGALVLGMLSTNGSPEPKTWIRVFWVIVAGVTAISLMLLGGDQALSSIQTIAILTAIPFSLVIILMCISIYKALSYEHRLFVRAQRRNAREEIAEELHDQLGERVNKIVNKRVNARVEAAVDQAVEEALEEAVEARVEEAVASSMDDVNMQLEANTAAIAQIQADTSSQRTLTAEEVEADRLSKQNSAETPSSPATTTAPKKRGDIPWKFRKK</sequence>
<accession>A0A917MRN1</accession>
<evidence type="ECO:0000256" key="6">
    <source>
        <dbReference type="ARBA" id="ARBA00022989"/>
    </source>
</evidence>
<feature type="compositionally biased region" description="Basic and acidic residues" evidence="8">
    <location>
        <begin position="653"/>
        <end position="664"/>
    </location>
</feature>
<feature type="transmembrane region" description="Helical" evidence="9">
    <location>
        <begin position="115"/>
        <end position="134"/>
    </location>
</feature>
<evidence type="ECO:0000256" key="3">
    <source>
        <dbReference type="ARBA" id="ARBA00022448"/>
    </source>
</evidence>
<evidence type="ECO:0000256" key="8">
    <source>
        <dbReference type="SAM" id="MobiDB-lite"/>
    </source>
</evidence>
<keyword evidence="4" id="KW-1003">Cell membrane</keyword>
<evidence type="ECO:0000256" key="5">
    <source>
        <dbReference type="ARBA" id="ARBA00022692"/>
    </source>
</evidence>
<reference evidence="10 11" key="1">
    <citation type="journal article" date="2014" name="Int. J. Syst. Evol. Microbiol.">
        <title>Complete genome sequence of Corynebacterium casei LMG S-19264T (=DSM 44701T), isolated from a smear-ripened cheese.</title>
        <authorList>
            <consortium name="US DOE Joint Genome Institute (JGI-PGF)"/>
            <person name="Walter F."/>
            <person name="Albersmeier A."/>
            <person name="Kalinowski J."/>
            <person name="Ruckert C."/>
        </authorList>
    </citation>
    <scope>NUCLEOTIDE SEQUENCE [LARGE SCALE GENOMIC DNA]</scope>
    <source>
        <strain evidence="10 11">CCM 8669</strain>
    </source>
</reference>
<feature type="region of interest" description="Disordered" evidence="8">
    <location>
        <begin position="1"/>
        <end position="20"/>
    </location>
</feature>
<dbReference type="InterPro" id="IPR000060">
    <property type="entry name" value="BCCT_transptr"/>
</dbReference>
<feature type="transmembrane region" description="Helical" evidence="9">
    <location>
        <begin position="432"/>
        <end position="458"/>
    </location>
</feature>
<evidence type="ECO:0000313" key="11">
    <source>
        <dbReference type="Proteomes" id="UP000600171"/>
    </source>
</evidence>
<keyword evidence="11" id="KW-1185">Reference proteome</keyword>
<gene>
    <name evidence="10" type="ORF">GCM10007359_07630</name>
</gene>
<evidence type="ECO:0000256" key="2">
    <source>
        <dbReference type="ARBA" id="ARBA00005658"/>
    </source>
</evidence>
<dbReference type="PANTHER" id="PTHR30047:SF7">
    <property type="entry name" value="HIGH-AFFINITY CHOLINE TRANSPORT PROTEIN"/>
    <property type="match status" value="1"/>
</dbReference>
<feature type="transmembrane region" description="Helical" evidence="9">
    <location>
        <begin position="173"/>
        <end position="190"/>
    </location>
</feature>
<comment type="similarity">
    <text evidence="2">Belongs to the BCCT transporter (TC 2.A.15) family.</text>
</comment>
<feature type="compositionally biased region" description="Low complexity" evidence="8">
    <location>
        <begin position="638"/>
        <end position="650"/>
    </location>
</feature>
<feature type="region of interest" description="Disordered" evidence="8">
    <location>
        <begin position="616"/>
        <end position="664"/>
    </location>
</feature>
<comment type="subcellular location">
    <subcellularLocation>
        <location evidence="1">Cell membrane</location>
        <topology evidence="1">Multi-pass membrane protein</topology>
    </subcellularLocation>
</comment>
<dbReference type="GO" id="GO:0005886">
    <property type="term" value="C:plasma membrane"/>
    <property type="evidence" value="ECO:0007669"/>
    <property type="project" value="UniProtKB-SubCell"/>
</dbReference>
<name>A0A917MRN1_9MICC</name>
<feature type="transmembrane region" description="Helical" evidence="9">
    <location>
        <begin position="211"/>
        <end position="241"/>
    </location>
</feature>
<dbReference type="AlphaFoldDB" id="A0A917MRN1"/>
<dbReference type="Proteomes" id="UP000600171">
    <property type="component" value="Unassembled WGS sequence"/>
</dbReference>
<feature type="transmembrane region" description="Helical" evidence="9">
    <location>
        <begin position="37"/>
        <end position="55"/>
    </location>
</feature>
<feature type="transmembrane region" description="Helical" evidence="9">
    <location>
        <begin position="253"/>
        <end position="275"/>
    </location>
</feature>
<dbReference type="NCBIfam" id="TIGR00842">
    <property type="entry name" value="bcct"/>
    <property type="match status" value="1"/>
</dbReference>
<keyword evidence="5 9" id="KW-0812">Transmembrane</keyword>
<keyword evidence="6 9" id="KW-1133">Transmembrane helix</keyword>
<feature type="transmembrane region" description="Helical" evidence="9">
    <location>
        <begin position="375"/>
        <end position="398"/>
    </location>
</feature>
<feature type="transmembrane region" description="Helical" evidence="9">
    <location>
        <begin position="502"/>
        <end position="525"/>
    </location>
</feature>
<evidence type="ECO:0000256" key="1">
    <source>
        <dbReference type="ARBA" id="ARBA00004651"/>
    </source>
</evidence>
<keyword evidence="7 9" id="KW-0472">Membrane</keyword>
<feature type="transmembrane region" description="Helical" evidence="9">
    <location>
        <begin position="287"/>
        <end position="307"/>
    </location>
</feature>
<proteinExistence type="inferred from homology"/>
<evidence type="ECO:0000256" key="9">
    <source>
        <dbReference type="SAM" id="Phobius"/>
    </source>
</evidence>
<keyword evidence="3" id="KW-0813">Transport</keyword>